<dbReference type="PROSITE" id="PS00889">
    <property type="entry name" value="CNMP_BINDING_2"/>
    <property type="match status" value="1"/>
</dbReference>
<keyword evidence="6" id="KW-0472">Membrane</keyword>
<dbReference type="InterPro" id="IPR050866">
    <property type="entry name" value="CNG_cation_channel"/>
</dbReference>
<evidence type="ECO:0000256" key="4">
    <source>
        <dbReference type="ARBA" id="ARBA00022989"/>
    </source>
</evidence>
<evidence type="ECO:0000313" key="10">
    <source>
        <dbReference type="EMBL" id="WAP69956.1"/>
    </source>
</evidence>
<comment type="subcellular location">
    <subcellularLocation>
        <location evidence="1">Membrane</location>
        <topology evidence="1">Multi-pass membrane protein</topology>
    </subcellularLocation>
</comment>
<accession>A0ABY7C2L2</accession>
<feature type="domain" description="Cyclic nucleotide-binding" evidence="9">
    <location>
        <begin position="19"/>
        <end position="122"/>
    </location>
</feature>
<keyword evidence="2" id="KW-0813">Transport</keyword>
<dbReference type="PANTHER" id="PTHR45638">
    <property type="entry name" value="CYCLIC NUCLEOTIDE-GATED CATION CHANNEL SUBUNIT A"/>
    <property type="match status" value="1"/>
</dbReference>
<dbReference type="CDD" id="cd00038">
    <property type="entry name" value="CAP_ED"/>
    <property type="match status" value="1"/>
</dbReference>
<keyword evidence="11" id="KW-1185">Reference proteome</keyword>
<dbReference type="SMART" id="SM00100">
    <property type="entry name" value="cNMP"/>
    <property type="match status" value="1"/>
</dbReference>
<dbReference type="InterPro" id="IPR000595">
    <property type="entry name" value="cNMP-bd_dom"/>
</dbReference>
<dbReference type="InterPro" id="IPR018488">
    <property type="entry name" value="cNMP-bd_CS"/>
</dbReference>
<dbReference type="RefSeq" id="WP_268882380.1">
    <property type="nucleotide sequence ID" value="NZ_CP114029.1"/>
</dbReference>
<evidence type="ECO:0000256" key="2">
    <source>
        <dbReference type="ARBA" id="ARBA00022448"/>
    </source>
</evidence>
<sequence length="146" mass="15508">MAITWKPTEKLAALSRCMVFEALSHEMREELAAHAFSKSYAAGDLIFAAGDDGHTIMAVLKGTVRIGIVTSTARDLVLTDCHEGDVFGEVALFDGGPRSADARAQTNVELLMLERRDVLAVLERHPKAALRLLGSCAPGCGAPTSG</sequence>
<keyword evidence="4" id="KW-1133">Transmembrane helix</keyword>
<dbReference type="InterPro" id="IPR014710">
    <property type="entry name" value="RmlC-like_jellyroll"/>
</dbReference>
<protein>
    <submittedName>
        <fullName evidence="10">Cyclic nucleotide-binding domain-containing protein</fullName>
    </submittedName>
</protein>
<evidence type="ECO:0000256" key="3">
    <source>
        <dbReference type="ARBA" id="ARBA00022692"/>
    </source>
</evidence>
<dbReference type="PANTHER" id="PTHR45638:SF11">
    <property type="entry name" value="CYCLIC NUCLEOTIDE-GATED CATION CHANNEL SUBUNIT A"/>
    <property type="match status" value="1"/>
</dbReference>
<name>A0ABY7C2L2_9HYPH</name>
<evidence type="ECO:0000256" key="6">
    <source>
        <dbReference type="ARBA" id="ARBA00023136"/>
    </source>
</evidence>
<gene>
    <name evidence="10" type="ORF">OH818_07215</name>
</gene>
<dbReference type="PROSITE" id="PS50042">
    <property type="entry name" value="CNMP_BINDING_3"/>
    <property type="match status" value="1"/>
</dbReference>
<dbReference type="SUPFAM" id="SSF51206">
    <property type="entry name" value="cAMP-binding domain-like"/>
    <property type="match status" value="1"/>
</dbReference>
<dbReference type="InterPro" id="IPR018490">
    <property type="entry name" value="cNMP-bd_dom_sf"/>
</dbReference>
<evidence type="ECO:0000259" key="9">
    <source>
        <dbReference type="PROSITE" id="PS50042"/>
    </source>
</evidence>
<evidence type="ECO:0000256" key="5">
    <source>
        <dbReference type="ARBA" id="ARBA00023065"/>
    </source>
</evidence>
<reference evidence="10" key="1">
    <citation type="submission" date="2022-12" db="EMBL/GenBank/DDBJ databases">
        <title>Jiella pelagia sp. nov., isolated from phosphonate enriched culture of Northwest Pacific surface seawater.</title>
        <authorList>
            <person name="Shin D.Y."/>
            <person name="Hwang C.Y."/>
        </authorList>
    </citation>
    <scope>NUCLEOTIDE SEQUENCE</scope>
    <source>
        <strain evidence="10">HL-NP1</strain>
    </source>
</reference>
<keyword evidence="7" id="KW-1071">Ligand-gated ion channel</keyword>
<keyword evidence="5" id="KW-0406">Ion transport</keyword>
<dbReference type="PRINTS" id="PR00103">
    <property type="entry name" value="CAMPKINASE"/>
</dbReference>
<proteinExistence type="predicted"/>
<dbReference type="Proteomes" id="UP001164020">
    <property type="component" value="Chromosome"/>
</dbReference>
<dbReference type="Gene3D" id="2.60.120.10">
    <property type="entry name" value="Jelly Rolls"/>
    <property type="match status" value="1"/>
</dbReference>
<evidence type="ECO:0000256" key="7">
    <source>
        <dbReference type="ARBA" id="ARBA00023286"/>
    </source>
</evidence>
<dbReference type="Pfam" id="PF00027">
    <property type="entry name" value="cNMP_binding"/>
    <property type="match status" value="1"/>
</dbReference>
<evidence type="ECO:0000256" key="1">
    <source>
        <dbReference type="ARBA" id="ARBA00004141"/>
    </source>
</evidence>
<evidence type="ECO:0000313" key="11">
    <source>
        <dbReference type="Proteomes" id="UP001164020"/>
    </source>
</evidence>
<organism evidence="10 11">
    <name type="scientific">Jiella pelagia</name>
    <dbReference type="NCBI Taxonomy" id="2986949"/>
    <lineage>
        <taxon>Bacteria</taxon>
        <taxon>Pseudomonadati</taxon>
        <taxon>Pseudomonadota</taxon>
        <taxon>Alphaproteobacteria</taxon>
        <taxon>Hyphomicrobiales</taxon>
        <taxon>Aurantimonadaceae</taxon>
        <taxon>Jiella</taxon>
    </lineage>
</organism>
<dbReference type="EMBL" id="CP114029">
    <property type="protein sequence ID" value="WAP69956.1"/>
    <property type="molecule type" value="Genomic_DNA"/>
</dbReference>
<evidence type="ECO:0000256" key="8">
    <source>
        <dbReference type="ARBA" id="ARBA00023303"/>
    </source>
</evidence>
<keyword evidence="3" id="KW-0812">Transmembrane</keyword>
<keyword evidence="8" id="KW-0407">Ion channel</keyword>